<sequence length="193" mass="21927">MTDLGPIPWSLDDCRVKACGGPGDEKVKFAYSTDIRKQLNPRLPKGYWGNGCAVIYIQLKAQELVEQPIWETAKLIKKSKDNATDEYVRSYIDFQELYYAEGITTGKEVSGFTDWRHLAHSTVDFGWGGPVTVLPLSQNLHGRMEPWYFLTYSSANNQGRMMDGFKVLVSLPKTAMAAFRVEMEKFSNKRSKL</sequence>
<evidence type="ECO:0000313" key="2">
    <source>
        <dbReference type="EMBL" id="OVA04258.1"/>
    </source>
</evidence>
<evidence type="ECO:0000256" key="1">
    <source>
        <dbReference type="ARBA" id="ARBA00009861"/>
    </source>
</evidence>
<dbReference type="OMA" id="SKSGVMM"/>
<dbReference type="OrthoDB" id="671439at2759"/>
<organism evidence="2 3">
    <name type="scientific">Macleaya cordata</name>
    <name type="common">Five-seeded plume-poppy</name>
    <name type="synonym">Bocconia cordata</name>
    <dbReference type="NCBI Taxonomy" id="56857"/>
    <lineage>
        <taxon>Eukaryota</taxon>
        <taxon>Viridiplantae</taxon>
        <taxon>Streptophyta</taxon>
        <taxon>Embryophyta</taxon>
        <taxon>Tracheophyta</taxon>
        <taxon>Spermatophyta</taxon>
        <taxon>Magnoliopsida</taxon>
        <taxon>Ranunculales</taxon>
        <taxon>Papaveraceae</taxon>
        <taxon>Papaveroideae</taxon>
        <taxon>Macleaya</taxon>
    </lineage>
</organism>
<dbReference type="EMBL" id="MVGT01003328">
    <property type="protein sequence ID" value="OVA04258.1"/>
    <property type="molecule type" value="Genomic_DNA"/>
</dbReference>
<dbReference type="GO" id="GO:0016740">
    <property type="term" value="F:transferase activity"/>
    <property type="evidence" value="ECO:0007669"/>
    <property type="project" value="UniProtKB-KW"/>
</dbReference>
<comment type="similarity">
    <text evidence="1">Belongs to the plant acyltransferase family.</text>
</comment>
<dbReference type="InterPro" id="IPR050898">
    <property type="entry name" value="Plant_acyltransferase"/>
</dbReference>
<dbReference type="PANTHER" id="PTHR31147">
    <property type="entry name" value="ACYL TRANSFERASE 4"/>
    <property type="match status" value="1"/>
</dbReference>
<accession>A0A200Q1C0</accession>
<dbReference type="Proteomes" id="UP000195402">
    <property type="component" value="Unassembled WGS sequence"/>
</dbReference>
<comment type="caution">
    <text evidence="2">The sequence shown here is derived from an EMBL/GenBank/DDBJ whole genome shotgun (WGS) entry which is preliminary data.</text>
</comment>
<dbReference type="InParanoid" id="A0A200Q1C0"/>
<proteinExistence type="inferred from homology"/>
<dbReference type="STRING" id="56857.A0A200Q1C0"/>
<keyword evidence="3" id="KW-1185">Reference proteome</keyword>
<dbReference type="Gene3D" id="3.30.559.10">
    <property type="entry name" value="Chloramphenicol acetyltransferase-like domain"/>
    <property type="match status" value="1"/>
</dbReference>
<protein>
    <submittedName>
        <fullName evidence="2">Transferase</fullName>
    </submittedName>
</protein>
<reference evidence="2 3" key="1">
    <citation type="journal article" date="2017" name="Mol. Plant">
        <title>The Genome of Medicinal Plant Macleaya cordata Provides New Insights into Benzylisoquinoline Alkaloids Metabolism.</title>
        <authorList>
            <person name="Liu X."/>
            <person name="Liu Y."/>
            <person name="Huang P."/>
            <person name="Ma Y."/>
            <person name="Qing Z."/>
            <person name="Tang Q."/>
            <person name="Cao H."/>
            <person name="Cheng P."/>
            <person name="Zheng Y."/>
            <person name="Yuan Z."/>
            <person name="Zhou Y."/>
            <person name="Liu J."/>
            <person name="Tang Z."/>
            <person name="Zhuo Y."/>
            <person name="Zhang Y."/>
            <person name="Yu L."/>
            <person name="Huang J."/>
            <person name="Yang P."/>
            <person name="Peng Q."/>
            <person name="Zhang J."/>
            <person name="Jiang W."/>
            <person name="Zhang Z."/>
            <person name="Lin K."/>
            <person name="Ro D.K."/>
            <person name="Chen X."/>
            <person name="Xiong X."/>
            <person name="Shang Y."/>
            <person name="Huang S."/>
            <person name="Zeng J."/>
        </authorList>
    </citation>
    <scope>NUCLEOTIDE SEQUENCE [LARGE SCALE GENOMIC DNA]</scope>
    <source>
        <strain evidence="3">cv. BLH2017</strain>
        <tissue evidence="2">Root</tissue>
    </source>
</reference>
<gene>
    <name evidence="2" type="ORF">BVC80_1623g2</name>
</gene>
<evidence type="ECO:0000313" key="3">
    <source>
        <dbReference type="Proteomes" id="UP000195402"/>
    </source>
</evidence>
<dbReference type="Pfam" id="PF02458">
    <property type="entry name" value="Transferase"/>
    <property type="match status" value="1"/>
</dbReference>
<dbReference type="AlphaFoldDB" id="A0A200Q1C0"/>
<dbReference type="InterPro" id="IPR023213">
    <property type="entry name" value="CAT-like_dom_sf"/>
</dbReference>
<dbReference type="PANTHER" id="PTHR31147:SF33">
    <property type="entry name" value="N-HYDROXYCINNAMOYL_BENZOYLTRANSFERASE, PUTATIVE-RELATED"/>
    <property type="match status" value="1"/>
</dbReference>
<keyword evidence="2" id="KW-0808">Transferase</keyword>
<name>A0A200Q1C0_MACCD</name>